<dbReference type="PANTHER" id="PTHR33395">
    <property type="entry name" value="TRANSCRIPTASE, PUTATIVE-RELATED-RELATED"/>
    <property type="match status" value="1"/>
</dbReference>
<comment type="caution">
    <text evidence="2">The sequence shown here is derived from an EMBL/GenBank/DDBJ whole genome shotgun (WGS) entry which is preliminary data.</text>
</comment>
<protein>
    <recommendedName>
        <fullName evidence="1">Reverse transcriptase domain-containing protein</fullName>
    </recommendedName>
</protein>
<dbReference type="OrthoDB" id="5864445at2759"/>
<accession>A0A6V7VTF4</accession>
<dbReference type="GO" id="GO:0061343">
    <property type="term" value="P:cell adhesion involved in heart morphogenesis"/>
    <property type="evidence" value="ECO:0007669"/>
    <property type="project" value="TreeGrafter"/>
</dbReference>
<dbReference type="InterPro" id="IPR043502">
    <property type="entry name" value="DNA/RNA_pol_sf"/>
</dbReference>
<gene>
    <name evidence="2" type="ORF">MENT_LOCUS30158</name>
</gene>
<dbReference type="InterPro" id="IPR000477">
    <property type="entry name" value="RT_dom"/>
</dbReference>
<proteinExistence type="predicted"/>
<name>A0A6V7VTF4_MELEN</name>
<evidence type="ECO:0000259" key="1">
    <source>
        <dbReference type="PROSITE" id="PS50878"/>
    </source>
</evidence>
<evidence type="ECO:0000313" key="3">
    <source>
        <dbReference type="Proteomes" id="UP000580250"/>
    </source>
</evidence>
<dbReference type="CDD" id="cd01650">
    <property type="entry name" value="RT_nLTR_like"/>
    <property type="match status" value="1"/>
</dbReference>
<dbReference type="AlphaFoldDB" id="A0A6V7VTF4"/>
<dbReference type="Pfam" id="PF14529">
    <property type="entry name" value="Exo_endo_phos_2"/>
    <property type="match status" value="1"/>
</dbReference>
<dbReference type="GO" id="GO:0003824">
    <property type="term" value="F:catalytic activity"/>
    <property type="evidence" value="ECO:0007669"/>
    <property type="project" value="InterPro"/>
</dbReference>
<dbReference type="PROSITE" id="PS50878">
    <property type="entry name" value="RT_POL"/>
    <property type="match status" value="1"/>
</dbReference>
<dbReference type="Proteomes" id="UP000580250">
    <property type="component" value="Unassembled WGS sequence"/>
</dbReference>
<dbReference type="Gene3D" id="3.60.10.10">
    <property type="entry name" value="Endonuclease/exonuclease/phosphatase"/>
    <property type="match status" value="1"/>
</dbReference>
<dbReference type="Pfam" id="PF00078">
    <property type="entry name" value="RVT_1"/>
    <property type="match status" value="1"/>
</dbReference>
<reference evidence="2 3" key="1">
    <citation type="submission" date="2020-08" db="EMBL/GenBank/DDBJ databases">
        <authorList>
            <person name="Koutsovoulos G."/>
            <person name="Danchin GJ E."/>
        </authorList>
    </citation>
    <scope>NUCLEOTIDE SEQUENCE [LARGE SCALE GENOMIC DNA]</scope>
</reference>
<organism evidence="2 3">
    <name type="scientific">Meloidogyne enterolobii</name>
    <name type="common">Root-knot nematode worm</name>
    <name type="synonym">Meloidogyne mayaguensis</name>
    <dbReference type="NCBI Taxonomy" id="390850"/>
    <lineage>
        <taxon>Eukaryota</taxon>
        <taxon>Metazoa</taxon>
        <taxon>Ecdysozoa</taxon>
        <taxon>Nematoda</taxon>
        <taxon>Chromadorea</taxon>
        <taxon>Rhabditida</taxon>
        <taxon>Tylenchina</taxon>
        <taxon>Tylenchomorpha</taxon>
        <taxon>Tylenchoidea</taxon>
        <taxon>Meloidogynidae</taxon>
        <taxon>Meloidogyninae</taxon>
        <taxon>Meloidogyne</taxon>
    </lineage>
</organism>
<dbReference type="SUPFAM" id="SSF56219">
    <property type="entry name" value="DNase I-like"/>
    <property type="match status" value="1"/>
</dbReference>
<dbReference type="EMBL" id="CAJEWN010000315">
    <property type="protein sequence ID" value="CAD2178230.1"/>
    <property type="molecule type" value="Genomic_DNA"/>
</dbReference>
<feature type="domain" description="Reverse transcriptase" evidence="1">
    <location>
        <begin position="477"/>
        <end position="740"/>
    </location>
</feature>
<dbReference type="GO" id="GO:0007508">
    <property type="term" value="P:larval heart development"/>
    <property type="evidence" value="ECO:0007669"/>
    <property type="project" value="TreeGrafter"/>
</dbReference>
<dbReference type="PANTHER" id="PTHR33395:SF22">
    <property type="entry name" value="REVERSE TRANSCRIPTASE DOMAIN-CONTAINING PROTEIN"/>
    <property type="match status" value="1"/>
</dbReference>
<dbReference type="GO" id="GO:0031012">
    <property type="term" value="C:extracellular matrix"/>
    <property type="evidence" value="ECO:0007669"/>
    <property type="project" value="TreeGrafter"/>
</dbReference>
<dbReference type="InterPro" id="IPR036691">
    <property type="entry name" value="Endo/exonu/phosph_ase_sf"/>
</dbReference>
<dbReference type="SUPFAM" id="SSF56672">
    <property type="entry name" value="DNA/RNA polymerases"/>
    <property type="match status" value="1"/>
</dbReference>
<dbReference type="InterPro" id="IPR005135">
    <property type="entry name" value="Endo/exonuclease/phosphatase"/>
</dbReference>
<sequence>MNNDIIPRISCILINARSILNKIADLEFLVNKHTPDILIINETWLNTNNTICSELTIMGKYQLVLANRTIGRGGGALILIKKEISFQEIFSGTKFQCELNHIKILTGIKPIHLINLYRPPNCLLKNTKKLLKHLSNLTESDNLIYCGDFNIRHIDWQENKLSDLNDPVANLMLEFIDKKQLKQFVREPTRENSILDIILSNNIKIVQEVEVLENFSTSDHKIVKFNILTKIVRTKLTKIYKRDFQNKNFVKLNHILIQSQIEHHISNKYDVNQKYLTFINELLEIYNNVIPNKPLNKIIRNSYPQRIRDLYSKKLRLYRIKKNYPNNNEVKIEYRNVSRELKKHLDKFRNESEIKMISRGQNGFNKYIRNKLKPNKEIPMLIDSNGIIQSDKKQKCELFAKNFQQIFKEKTVNILDNHNDQVNNNSLSDIDINLGIIWDILKKLPSQNSTSPDNIPYILLKKCPEYLTKILGDIFRLCIDEGKIPELWRKSIIIPIFKKGLKTDPKNYRPISLTSTVCRVFERIVYNQILEFLDGKNFFCSEQFGFMKKRSTTLQLLEMTNELYDAIQNNCNVDVIYIDFKKAFDSVPINLLLYKLKRAGITGKLLTFLENFLTNRSFRVKIDDVLSENKPIHSGVPQGSVLGPLLFLIFINDLPNYISENVGIKMYADDVKLYKVHKNDRSTDLTNALIKLEKWGQLNGLEISPEKCFSLYIGKSNIMEDYYLYEKKIQKCEKYPGFRCNN</sequence>
<evidence type="ECO:0000313" key="2">
    <source>
        <dbReference type="EMBL" id="CAD2178230.1"/>
    </source>
</evidence>